<name>A0A8J6J4M4_9FIRM</name>
<evidence type="ECO:0000256" key="2">
    <source>
        <dbReference type="ARBA" id="ARBA00004691"/>
    </source>
</evidence>
<gene>
    <name evidence="13 14" type="primary">queA</name>
    <name evidence="14" type="ORF">H8S55_07265</name>
</gene>
<keyword evidence="14" id="KW-0328">Glycosyltransferase</keyword>
<keyword evidence="7 13" id="KW-0671">Queuosine biosynthesis</keyword>
<dbReference type="PANTHER" id="PTHR30307">
    <property type="entry name" value="S-ADENOSYLMETHIONINE:TRNA RIBOSYLTRANSFERASE-ISOMERASE"/>
    <property type="match status" value="1"/>
</dbReference>
<evidence type="ECO:0000313" key="15">
    <source>
        <dbReference type="Proteomes" id="UP000602260"/>
    </source>
</evidence>
<dbReference type="NCBIfam" id="NF001140">
    <property type="entry name" value="PRK00147.1"/>
    <property type="match status" value="1"/>
</dbReference>
<dbReference type="FunFam" id="3.40.1780.10:FF:000001">
    <property type="entry name" value="S-adenosylmethionine:tRNA ribosyltransferase-isomerase"/>
    <property type="match status" value="1"/>
</dbReference>
<keyword evidence="5 13" id="KW-0808">Transferase</keyword>
<proteinExistence type="inferred from homology"/>
<dbReference type="InterPro" id="IPR042119">
    <property type="entry name" value="QueA_dom2"/>
</dbReference>
<dbReference type="FunFam" id="2.40.10.240:FF:000002">
    <property type="entry name" value="S-adenosylmethionine:tRNA ribosyltransferase-isomerase"/>
    <property type="match status" value="1"/>
</dbReference>
<evidence type="ECO:0000256" key="10">
    <source>
        <dbReference type="ARBA" id="ARBA00066503"/>
    </source>
</evidence>
<evidence type="ECO:0000256" key="4">
    <source>
        <dbReference type="ARBA" id="ARBA00022490"/>
    </source>
</evidence>
<dbReference type="Gene3D" id="2.40.10.240">
    <property type="entry name" value="QueA-like"/>
    <property type="match status" value="1"/>
</dbReference>
<dbReference type="NCBIfam" id="TIGR00113">
    <property type="entry name" value="queA"/>
    <property type="match status" value="1"/>
</dbReference>
<keyword evidence="15" id="KW-1185">Reference proteome</keyword>
<comment type="function">
    <text evidence="13">Transfers and isomerizes the ribose moiety from AdoMet to the 7-aminomethyl group of 7-deazaguanine (preQ1-tRNA) to give epoxyqueuosine (oQ-tRNA).</text>
</comment>
<evidence type="ECO:0000256" key="7">
    <source>
        <dbReference type="ARBA" id="ARBA00022785"/>
    </source>
</evidence>
<evidence type="ECO:0000256" key="6">
    <source>
        <dbReference type="ARBA" id="ARBA00022691"/>
    </source>
</evidence>
<organism evidence="14 15">
    <name type="scientific">Flintibacter faecis</name>
    <dbReference type="NCBI Taxonomy" id="2763047"/>
    <lineage>
        <taxon>Bacteria</taxon>
        <taxon>Bacillati</taxon>
        <taxon>Bacillota</taxon>
        <taxon>Clostridia</taxon>
        <taxon>Eubacteriales</taxon>
        <taxon>Flintibacter</taxon>
    </lineage>
</organism>
<evidence type="ECO:0000256" key="13">
    <source>
        <dbReference type="HAMAP-Rule" id="MF_00113"/>
    </source>
</evidence>
<dbReference type="EC" id="2.4.99.17" evidence="10 13"/>
<dbReference type="RefSeq" id="WP_186878418.1">
    <property type="nucleotide sequence ID" value="NZ_JACOPN010000004.1"/>
</dbReference>
<comment type="similarity">
    <text evidence="9 13">Belongs to the QueA family.</text>
</comment>
<dbReference type="Proteomes" id="UP000602260">
    <property type="component" value="Unassembled WGS sequence"/>
</dbReference>
<keyword evidence="4 13" id="KW-0963">Cytoplasm</keyword>
<dbReference type="Gene3D" id="3.40.1780.10">
    <property type="entry name" value="QueA-like"/>
    <property type="match status" value="1"/>
</dbReference>
<evidence type="ECO:0000256" key="8">
    <source>
        <dbReference type="ARBA" id="ARBA00052751"/>
    </source>
</evidence>
<evidence type="ECO:0000256" key="9">
    <source>
        <dbReference type="ARBA" id="ARBA00061210"/>
    </source>
</evidence>
<dbReference type="InterPro" id="IPR036100">
    <property type="entry name" value="QueA_sf"/>
</dbReference>
<reference evidence="14" key="1">
    <citation type="submission" date="2020-08" db="EMBL/GenBank/DDBJ databases">
        <title>Genome public.</title>
        <authorList>
            <person name="Liu C."/>
            <person name="Sun Q."/>
        </authorList>
    </citation>
    <scope>NUCLEOTIDE SEQUENCE</scope>
    <source>
        <strain evidence="14">BX5</strain>
    </source>
</reference>
<dbReference type="GO" id="GO:0008616">
    <property type="term" value="P:tRNA queuosine(34) biosynthetic process"/>
    <property type="evidence" value="ECO:0007669"/>
    <property type="project" value="UniProtKB-UniRule"/>
</dbReference>
<comment type="pathway">
    <text evidence="2 13">tRNA modification; tRNA-queuosine biosynthesis.</text>
</comment>
<dbReference type="GO" id="GO:0051075">
    <property type="term" value="F:S-adenosylmethionine:tRNA ribosyltransferase-isomerase activity"/>
    <property type="evidence" value="ECO:0007669"/>
    <property type="project" value="UniProtKB-EC"/>
</dbReference>
<dbReference type="EMBL" id="JACOPN010000004">
    <property type="protein sequence ID" value="MBC5717116.1"/>
    <property type="molecule type" value="Genomic_DNA"/>
</dbReference>
<dbReference type="PANTHER" id="PTHR30307:SF0">
    <property type="entry name" value="S-ADENOSYLMETHIONINE:TRNA RIBOSYLTRANSFERASE-ISOMERASE"/>
    <property type="match status" value="1"/>
</dbReference>
<evidence type="ECO:0000256" key="5">
    <source>
        <dbReference type="ARBA" id="ARBA00022679"/>
    </source>
</evidence>
<dbReference type="SUPFAM" id="SSF111337">
    <property type="entry name" value="QueA-like"/>
    <property type="match status" value="1"/>
</dbReference>
<dbReference type="AlphaFoldDB" id="A0A8J6J4M4"/>
<sequence>MKTSDFDFYLPEELIAQTPLERRDASRLLTLDKHTGQTEHHHFYELPQFLRPGDCLVLNNSRVLPARLIGHRPTGGVCEVLLLTDKGEGLWECLVRPGKKLRPGAQVIFGEGQLTATVEGELSDGKRLVRFHYEGIFLEILEQLGKMPLPPYIKAELQDNERYQTVYSKVMGSAAAPTAGLHFTPELLQQIQNMGVDLCYVTLHVGLGTFRPVKAEDIQDHEMHSEFCQISQETADVINRTKARGGRVICVGTTSCRTVESFAAEDGTMTARSGWTNIFIYPGYRFKVLDALITNFHLPQSTLIMLVSALAGREHVLAAYEEAVREKYRFFSFGDAMFIGDVMPSKAENGEKPAK</sequence>
<evidence type="ECO:0000256" key="11">
    <source>
        <dbReference type="ARBA" id="ARBA00069325"/>
    </source>
</evidence>
<evidence type="ECO:0000256" key="12">
    <source>
        <dbReference type="ARBA" id="ARBA00076160"/>
    </source>
</evidence>
<evidence type="ECO:0000256" key="3">
    <source>
        <dbReference type="ARBA" id="ARBA00011245"/>
    </source>
</evidence>
<comment type="catalytic activity">
    <reaction evidence="8 13">
        <text>7-aminomethyl-7-carbaguanosine(34) in tRNA + S-adenosyl-L-methionine = epoxyqueuosine(34) in tRNA + adenine + L-methionine + 2 H(+)</text>
        <dbReference type="Rhea" id="RHEA:32155"/>
        <dbReference type="Rhea" id="RHEA-COMP:10342"/>
        <dbReference type="Rhea" id="RHEA-COMP:18582"/>
        <dbReference type="ChEBI" id="CHEBI:15378"/>
        <dbReference type="ChEBI" id="CHEBI:16708"/>
        <dbReference type="ChEBI" id="CHEBI:57844"/>
        <dbReference type="ChEBI" id="CHEBI:59789"/>
        <dbReference type="ChEBI" id="CHEBI:82833"/>
        <dbReference type="ChEBI" id="CHEBI:194443"/>
        <dbReference type="EC" id="2.4.99.17"/>
    </reaction>
</comment>
<dbReference type="GO" id="GO:0005737">
    <property type="term" value="C:cytoplasm"/>
    <property type="evidence" value="ECO:0007669"/>
    <property type="project" value="UniProtKB-SubCell"/>
</dbReference>
<dbReference type="UniPathway" id="UPA00392"/>
<comment type="subcellular location">
    <subcellularLocation>
        <location evidence="1 13">Cytoplasm</location>
    </subcellularLocation>
</comment>
<comment type="caution">
    <text evidence="14">The sequence shown here is derived from an EMBL/GenBank/DDBJ whole genome shotgun (WGS) entry which is preliminary data.</text>
</comment>
<evidence type="ECO:0000256" key="1">
    <source>
        <dbReference type="ARBA" id="ARBA00004496"/>
    </source>
</evidence>
<dbReference type="InterPro" id="IPR042118">
    <property type="entry name" value="QueA_dom1"/>
</dbReference>
<keyword evidence="6 13" id="KW-0949">S-adenosyl-L-methionine</keyword>
<accession>A0A8J6J4M4</accession>
<dbReference type="InterPro" id="IPR003699">
    <property type="entry name" value="QueA"/>
</dbReference>
<comment type="subunit">
    <text evidence="3 13">Monomer.</text>
</comment>
<evidence type="ECO:0000313" key="14">
    <source>
        <dbReference type="EMBL" id="MBC5717116.1"/>
    </source>
</evidence>
<dbReference type="HAMAP" id="MF_00113">
    <property type="entry name" value="QueA"/>
    <property type="match status" value="1"/>
</dbReference>
<protein>
    <recommendedName>
        <fullName evidence="11 13">S-adenosylmethionine:tRNA ribosyltransferase-isomerase</fullName>
        <ecNumber evidence="10 13">2.4.99.17</ecNumber>
    </recommendedName>
    <alternativeName>
        <fullName evidence="12 13">Queuosine biosynthesis protein QueA</fullName>
    </alternativeName>
</protein>
<dbReference type="Pfam" id="PF02547">
    <property type="entry name" value="Queuosine_synth"/>
    <property type="match status" value="1"/>
</dbReference>